<dbReference type="Pfam" id="PF00358">
    <property type="entry name" value="PTS_EIIA_1"/>
    <property type="match status" value="1"/>
</dbReference>
<name>A0A512DC16_9CELL</name>
<evidence type="ECO:0000313" key="8">
    <source>
        <dbReference type="EMBL" id="GEO34022.1"/>
    </source>
</evidence>
<dbReference type="GO" id="GO:0009401">
    <property type="term" value="P:phosphoenolpyruvate-dependent sugar phosphotransferase system"/>
    <property type="evidence" value="ECO:0007669"/>
    <property type="project" value="UniProtKB-KW"/>
</dbReference>
<comment type="caution">
    <text evidence="8">The sequence shown here is derived from an EMBL/GenBank/DDBJ whole genome shotgun (WGS) entry which is preliminary data.</text>
</comment>
<dbReference type="Proteomes" id="UP000321181">
    <property type="component" value="Unassembled WGS sequence"/>
</dbReference>
<evidence type="ECO:0000256" key="2">
    <source>
        <dbReference type="ARBA" id="ARBA00022448"/>
    </source>
</evidence>
<dbReference type="GO" id="GO:0005737">
    <property type="term" value="C:cytoplasm"/>
    <property type="evidence" value="ECO:0007669"/>
    <property type="project" value="UniProtKB-SubCell"/>
</dbReference>
<dbReference type="SUPFAM" id="SSF51261">
    <property type="entry name" value="Duplicated hybrid motif"/>
    <property type="match status" value="1"/>
</dbReference>
<dbReference type="PANTHER" id="PTHR45008">
    <property type="entry name" value="PTS SYSTEM GLUCOSE-SPECIFIC EIIA COMPONENT"/>
    <property type="match status" value="1"/>
</dbReference>
<dbReference type="GO" id="GO:0016301">
    <property type="term" value="F:kinase activity"/>
    <property type="evidence" value="ECO:0007669"/>
    <property type="project" value="UniProtKB-KW"/>
</dbReference>
<keyword evidence="9" id="KW-1185">Reference proteome</keyword>
<dbReference type="Gene3D" id="2.70.70.10">
    <property type="entry name" value="Glucose Permease (Domain IIA)"/>
    <property type="match status" value="1"/>
</dbReference>
<sequence length="154" mass="15161">MSTSLTVLAPVAGTVIAMSDVPDPVFAGEIVGPGLAIDPVRESSVTAIAPVAGTVLKLHAHAFVVQADGGRAALVHLGLDTVQLGGAGFTLHVAEGDVVRAGDAVVSWDPVTVEAGGRSPVCPVVALQGEASAVTPLATVGSVISAGDPLLAWS</sequence>
<dbReference type="InterPro" id="IPR050890">
    <property type="entry name" value="PTS_EIIA_component"/>
</dbReference>
<dbReference type="NCBIfam" id="TIGR00830">
    <property type="entry name" value="PTBA"/>
    <property type="match status" value="1"/>
</dbReference>
<keyword evidence="2" id="KW-0813">Transport</keyword>
<evidence type="ECO:0000259" key="7">
    <source>
        <dbReference type="PROSITE" id="PS51093"/>
    </source>
</evidence>
<dbReference type="AlphaFoldDB" id="A0A512DC16"/>
<dbReference type="OrthoDB" id="9797715at2"/>
<keyword evidence="6" id="KW-0418">Kinase</keyword>
<keyword evidence="3 8" id="KW-0762">Sugar transport</keyword>
<dbReference type="RefSeq" id="WP_146902932.1">
    <property type="nucleotide sequence ID" value="NZ_BAAARM010000003.1"/>
</dbReference>
<evidence type="ECO:0000256" key="4">
    <source>
        <dbReference type="ARBA" id="ARBA00022679"/>
    </source>
</evidence>
<gene>
    <name evidence="8" type="ORF">CAE01nite_17470</name>
</gene>
<evidence type="ECO:0000256" key="6">
    <source>
        <dbReference type="ARBA" id="ARBA00022777"/>
    </source>
</evidence>
<keyword evidence="5" id="KW-0598">Phosphotransferase system</keyword>
<dbReference type="InterPro" id="IPR011055">
    <property type="entry name" value="Dup_hybrid_motif"/>
</dbReference>
<organism evidence="8 9">
    <name type="scientific">Cellulomonas aerilata</name>
    <dbReference type="NCBI Taxonomy" id="515326"/>
    <lineage>
        <taxon>Bacteria</taxon>
        <taxon>Bacillati</taxon>
        <taxon>Actinomycetota</taxon>
        <taxon>Actinomycetes</taxon>
        <taxon>Micrococcales</taxon>
        <taxon>Cellulomonadaceae</taxon>
        <taxon>Cellulomonas</taxon>
    </lineage>
</organism>
<evidence type="ECO:0000256" key="5">
    <source>
        <dbReference type="ARBA" id="ARBA00022683"/>
    </source>
</evidence>
<protein>
    <submittedName>
        <fullName evidence="8">PTS glucose transporter subunit IIA</fullName>
    </submittedName>
</protein>
<dbReference type="EMBL" id="BJYY01000013">
    <property type="protein sequence ID" value="GEO34022.1"/>
    <property type="molecule type" value="Genomic_DNA"/>
</dbReference>
<dbReference type="PROSITE" id="PS00371">
    <property type="entry name" value="PTS_EIIA_TYPE_1_HIS"/>
    <property type="match status" value="1"/>
</dbReference>
<reference evidence="8 9" key="1">
    <citation type="submission" date="2019-07" db="EMBL/GenBank/DDBJ databases">
        <title>Whole genome shotgun sequence of Cellulomonas aerilata NBRC 106308.</title>
        <authorList>
            <person name="Hosoyama A."/>
            <person name="Uohara A."/>
            <person name="Ohji S."/>
            <person name="Ichikawa N."/>
        </authorList>
    </citation>
    <scope>NUCLEOTIDE SEQUENCE [LARGE SCALE GENOMIC DNA]</scope>
    <source>
        <strain evidence="8 9">NBRC 106308</strain>
    </source>
</reference>
<dbReference type="PROSITE" id="PS51093">
    <property type="entry name" value="PTS_EIIA_TYPE_1"/>
    <property type="match status" value="1"/>
</dbReference>
<evidence type="ECO:0000256" key="3">
    <source>
        <dbReference type="ARBA" id="ARBA00022597"/>
    </source>
</evidence>
<dbReference type="InterPro" id="IPR001127">
    <property type="entry name" value="PTS_EIIA_1_perm"/>
</dbReference>
<dbReference type="PANTHER" id="PTHR45008:SF1">
    <property type="entry name" value="PTS SYSTEM GLUCOSE-SPECIFIC EIIA COMPONENT"/>
    <property type="match status" value="1"/>
</dbReference>
<evidence type="ECO:0000256" key="1">
    <source>
        <dbReference type="ARBA" id="ARBA00004496"/>
    </source>
</evidence>
<accession>A0A512DC16</accession>
<keyword evidence="4" id="KW-0808">Transferase</keyword>
<feature type="domain" description="PTS EIIA type-1" evidence="7">
    <location>
        <begin position="23"/>
        <end position="128"/>
    </location>
</feature>
<comment type="subcellular location">
    <subcellularLocation>
        <location evidence="1">Cytoplasm</location>
    </subcellularLocation>
</comment>
<evidence type="ECO:0000313" key="9">
    <source>
        <dbReference type="Proteomes" id="UP000321181"/>
    </source>
</evidence>
<proteinExistence type="predicted"/>